<dbReference type="GO" id="GO:0016740">
    <property type="term" value="F:transferase activity"/>
    <property type="evidence" value="ECO:0007669"/>
    <property type="project" value="UniProtKB-KW"/>
</dbReference>
<reference evidence="3 4" key="1">
    <citation type="submission" date="2022-07" db="EMBL/GenBank/DDBJ databases">
        <title>Pseudidiomarina sp. nov, a marine bacterium isolated from Pacific Ocean.</title>
        <authorList>
            <person name="Wang Y."/>
        </authorList>
    </citation>
    <scope>NUCLEOTIDE SEQUENCE [LARGE SCALE GENOMIC DNA]</scope>
    <source>
        <strain evidence="3 4">GXY010</strain>
    </source>
</reference>
<accession>A0ABU3KY73</accession>
<feature type="domain" description="Bacterial sugar transferase" evidence="2">
    <location>
        <begin position="4"/>
        <end position="178"/>
    </location>
</feature>
<organism evidence="3 4">
    <name type="scientific">Pseudidiomarina fusca</name>
    <dbReference type="NCBI Taxonomy" id="2965078"/>
    <lineage>
        <taxon>Bacteria</taxon>
        <taxon>Pseudomonadati</taxon>
        <taxon>Pseudomonadota</taxon>
        <taxon>Gammaproteobacteria</taxon>
        <taxon>Alteromonadales</taxon>
        <taxon>Idiomarinaceae</taxon>
        <taxon>Pseudidiomarina</taxon>
    </lineage>
</organism>
<gene>
    <name evidence="3" type="ORF">NOG12_09570</name>
</gene>
<keyword evidence="3" id="KW-0808">Transferase</keyword>
<dbReference type="RefSeq" id="WP_313933114.1">
    <property type="nucleotide sequence ID" value="NZ_JANFPJ010000018.1"/>
</dbReference>
<evidence type="ECO:0000313" key="4">
    <source>
        <dbReference type="Proteomes" id="UP001305027"/>
    </source>
</evidence>
<dbReference type="InterPro" id="IPR003362">
    <property type="entry name" value="Bact_transf"/>
</dbReference>
<evidence type="ECO:0000313" key="3">
    <source>
        <dbReference type="EMBL" id="MDT7526324.1"/>
    </source>
</evidence>
<evidence type="ECO:0000259" key="2">
    <source>
        <dbReference type="Pfam" id="PF02397"/>
    </source>
</evidence>
<name>A0ABU3KY73_9GAMM</name>
<dbReference type="EMBL" id="JANFPJ010000018">
    <property type="protein sequence ID" value="MDT7526324.1"/>
    <property type="molecule type" value="Genomic_DNA"/>
</dbReference>
<dbReference type="Proteomes" id="UP001305027">
    <property type="component" value="Unassembled WGS sequence"/>
</dbReference>
<comment type="similarity">
    <text evidence="1">Belongs to the bacterial sugar transferase family.</text>
</comment>
<keyword evidence="4" id="KW-1185">Reference proteome</keyword>
<protein>
    <submittedName>
        <fullName evidence="3">Sugar transferase</fullName>
    </submittedName>
</protein>
<evidence type="ECO:0000256" key="1">
    <source>
        <dbReference type="ARBA" id="ARBA00006464"/>
    </source>
</evidence>
<proteinExistence type="inferred from homology"/>
<sequence length="202" mass="23279">MLIKRLFDIIASAVALLLLLPLLLLVGLFVRLKLGSPVFFQQVRPGLNEKTFNMLKFRTMTDERDAEGKLLPDSIRLTPFGSFLRKTSLDELPELINILKGDMSFVGPRPLLIEYLDYYTDDEKLRHTVRPGLTGLAQVSGRNHVLWDDRLALDVKYVKEWTFWLDIQILFKTVLQVTRSKDVVVVPSSKFGKLSDERKKFK</sequence>
<dbReference type="PANTHER" id="PTHR30576">
    <property type="entry name" value="COLANIC BIOSYNTHESIS UDP-GLUCOSE LIPID CARRIER TRANSFERASE"/>
    <property type="match status" value="1"/>
</dbReference>
<dbReference type="Pfam" id="PF02397">
    <property type="entry name" value="Bac_transf"/>
    <property type="match status" value="1"/>
</dbReference>
<comment type="caution">
    <text evidence="3">The sequence shown here is derived from an EMBL/GenBank/DDBJ whole genome shotgun (WGS) entry which is preliminary data.</text>
</comment>
<dbReference type="PANTHER" id="PTHR30576:SF8">
    <property type="entry name" value="UNDECAPRENYL-PHOSPHATE GALACTOSE PHOSPHOTRANSFERASE"/>
    <property type="match status" value="1"/>
</dbReference>